<organism evidence="1 2">
    <name type="scientific">Lecanicillium saksenae</name>
    <dbReference type="NCBI Taxonomy" id="468837"/>
    <lineage>
        <taxon>Eukaryota</taxon>
        <taxon>Fungi</taxon>
        <taxon>Dikarya</taxon>
        <taxon>Ascomycota</taxon>
        <taxon>Pezizomycotina</taxon>
        <taxon>Sordariomycetes</taxon>
        <taxon>Hypocreomycetidae</taxon>
        <taxon>Hypocreales</taxon>
        <taxon>Cordycipitaceae</taxon>
        <taxon>Lecanicillium</taxon>
    </lineage>
</organism>
<dbReference type="EMBL" id="JANAKD010000610">
    <property type="protein sequence ID" value="KAJ3492289.1"/>
    <property type="molecule type" value="Genomic_DNA"/>
</dbReference>
<evidence type="ECO:0000313" key="1">
    <source>
        <dbReference type="EMBL" id="KAJ3492289.1"/>
    </source>
</evidence>
<gene>
    <name evidence="1" type="ORF">NLG97_g5440</name>
</gene>
<evidence type="ECO:0000313" key="2">
    <source>
        <dbReference type="Proteomes" id="UP001148737"/>
    </source>
</evidence>
<reference evidence="1" key="1">
    <citation type="submission" date="2022-07" db="EMBL/GenBank/DDBJ databases">
        <title>Genome Sequence of Lecanicillium saksenae.</title>
        <authorList>
            <person name="Buettner E."/>
        </authorList>
    </citation>
    <scope>NUCLEOTIDE SEQUENCE</scope>
    <source>
        <strain evidence="1">VT-O1</strain>
    </source>
</reference>
<comment type="caution">
    <text evidence="1">The sequence shown here is derived from an EMBL/GenBank/DDBJ whole genome shotgun (WGS) entry which is preliminary data.</text>
</comment>
<name>A0ACC1QU52_9HYPO</name>
<dbReference type="Proteomes" id="UP001148737">
    <property type="component" value="Unassembled WGS sequence"/>
</dbReference>
<accession>A0ACC1QU52</accession>
<protein>
    <submittedName>
        <fullName evidence="1">Uncharacterized protein</fullName>
    </submittedName>
</protein>
<sequence>MKFTDLTTTVAFFASGGLSQSCPSNPPNHGGSSKAPSLPAMCKTANPVCTSYQEKLYHMKMYYNRKNGTTPEQFNRYWAYEHGKRTQPFHLRMGIINYRQYHSTPDIRDVGRVDGAPPILEYDGSSEYWARDVQTFKNMLEDEEYQTKIAPDEANFLDPQSVRMIIGVDYIVVENQNAVTEHGRTF</sequence>
<keyword evidence="2" id="KW-1185">Reference proteome</keyword>
<proteinExistence type="predicted"/>